<organism evidence="3">
    <name type="scientific">Echinostoma caproni</name>
    <dbReference type="NCBI Taxonomy" id="27848"/>
    <lineage>
        <taxon>Eukaryota</taxon>
        <taxon>Metazoa</taxon>
        <taxon>Spiralia</taxon>
        <taxon>Lophotrochozoa</taxon>
        <taxon>Platyhelminthes</taxon>
        <taxon>Trematoda</taxon>
        <taxon>Digenea</taxon>
        <taxon>Plagiorchiida</taxon>
        <taxon>Echinostomata</taxon>
        <taxon>Echinostomatoidea</taxon>
        <taxon>Echinostomatidae</taxon>
        <taxon>Echinostoma</taxon>
    </lineage>
</organism>
<evidence type="ECO:0000313" key="1">
    <source>
        <dbReference type="EMBL" id="VDP93224.1"/>
    </source>
</evidence>
<dbReference type="Proteomes" id="UP000272942">
    <property type="component" value="Unassembled WGS sequence"/>
</dbReference>
<evidence type="ECO:0000313" key="2">
    <source>
        <dbReference type="Proteomes" id="UP000272942"/>
    </source>
</evidence>
<gene>
    <name evidence="1" type="ORF">ECPE_LOCUS15952</name>
</gene>
<dbReference type="WBParaSite" id="ECPE_0001599301-mRNA-1">
    <property type="protein sequence ID" value="ECPE_0001599301-mRNA-1"/>
    <property type="gene ID" value="ECPE_0001599301"/>
</dbReference>
<dbReference type="AlphaFoldDB" id="A0A183B9R8"/>
<reference evidence="1 2" key="2">
    <citation type="submission" date="2018-11" db="EMBL/GenBank/DDBJ databases">
        <authorList>
            <consortium name="Pathogen Informatics"/>
        </authorList>
    </citation>
    <scope>NUCLEOTIDE SEQUENCE [LARGE SCALE GENOMIC DNA]</scope>
    <source>
        <strain evidence="1 2">Egypt</strain>
    </source>
</reference>
<reference evidence="3" key="1">
    <citation type="submission" date="2016-06" db="UniProtKB">
        <authorList>
            <consortium name="WormBaseParasite"/>
        </authorList>
    </citation>
    <scope>IDENTIFICATION</scope>
</reference>
<evidence type="ECO:0000313" key="3">
    <source>
        <dbReference type="WBParaSite" id="ECPE_0001599301-mRNA-1"/>
    </source>
</evidence>
<dbReference type="EMBL" id="UZAN01062423">
    <property type="protein sequence ID" value="VDP93224.1"/>
    <property type="molecule type" value="Genomic_DNA"/>
</dbReference>
<proteinExistence type="predicted"/>
<protein>
    <submittedName>
        <fullName evidence="3">AAA_6 domain-containing protein</fullName>
    </submittedName>
</protein>
<sequence length="116" mass="13246">MYQIRLCSTDPSSVLDRVLVCNLLRHWTLLLDGDVEKWIRDFELFASCNGIKENAYMVTTLGALLTGRARAAYDLNLERNQALDYGILKSALVAEFSMEGDRDYYGGLMVTCRIQW</sequence>
<name>A0A183B9R8_9TREM</name>
<keyword evidence="2" id="KW-1185">Reference proteome</keyword>
<accession>A0A183B9R8</accession>